<dbReference type="Gene3D" id="1.10.10.60">
    <property type="entry name" value="Homeodomain-like"/>
    <property type="match status" value="1"/>
</dbReference>
<dbReference type="PROSITE" id="PS50977">
    <property type="entry name" value="HTH_TETR_2"/>
    <property type="match status" value="1"/>
</dbReference>
<dbReference type="InterPro" id="IPR023772">
    <property type="entry name" value="DNA-bd_HTH_TetR-type_CS"/>
</dbReference>
<evidence type="ECO:0000259" key="3">
    <source>
        <dbReference type="PROSITE" id="PS50977"/>
    </source>
</evidence>
<dbReference type="Gene3D" id="1.10.357.10">
    <property type="entry name" value="Tetracycline Repressor, domain 2"/>
    <property type="match status" value="1"/>
</dbReference>
<dbReference type="EMBL" id="JAAIWM010000002">
    <property type="protein sequence ID" value="NEY71929.1"/>
    <property type="molecule type" value="Genomic_DNA"/>
</dbReference>
<evidence type="ECO:0000313" key="5">
    <source>
        <dbReference type="Proteomes" id="UP000481043"/>
    </source>
</evidence>
<dbReference type="Proteomes" id="UP000481043">
    <property type="component" value="Unassembled WGS sequence"/>
</dbReference>
<dbReference type="GO" id="GO:0003700">
    <property type="term" value="F:DNA-binding transcription factor activity"/>
    <property type="evidence" value="ECO:0007669"/>
    <property type="project" value="TreeGrafter"/>
</dbReference>
<dbReference type="Pfam" id="PF00440">
    <property type="entry name" value="TetR_N"/>
    <property type="match status" value="1"/>
</dbReference>
<dbReference type="SUPFAM" id="SSF48498">
    <property type="entry name" value="Tetracyclin repressor-like, C-terminal domain"/>
    <property type="match status" value="1"/>
</dbReference>
<dbReference type="InterPro" id="IPR009057">
    <property type="entry name" value="Homeodomain-like_sf"/>
</dbReference>
<protein>
    <submittedName>
        <fullName evidence="4">Forespore capture DNA-binding protein RefZ</fullName>
    </submittedName>
</protein>
<keyword evidence="1 2" id="KW-0238">DNA-binding</keyword>
<dbReference type="PROSITE" id="PS01081">
    <property type="entry name" value="HTH_TETR_1"/>
    <property type="match status" value="1"/>
</dbReference>
<dbReference type="InterPro" id="IPR050109">
    <property type="entry name" value="HTH-type_TetR-like_transc_reg"/>
</dbReference>
<comment type="caution">
    <text evidence="4">The sequence shown here is derived from an EMBL/GenBank/DDBJ whole genome shotgun (WGS) entry which is preliminary data.</text>
</comment>
<reference evidence="4 5" key="1">
    <citation type="submission" date="2020-02" db="EMBL/GenBank/DDBJ databases">
        <title>Bacillus aquiflavi sp. nov., isolated from yellow water of strong flavor Chinese baijiu in Yibin region of China.</title>
        <authorList>
            <person name="Xie J."/>
        </authorList>
    </citation>
    <scope>NUCLEOTIDE SEQUENCE [LARGE SCALE GENOMIC DNA]</scope>
    <source>
        <strain evidence="4 5">SA4</strain>
    </source>
</reference>
<gene>
    <name evidence="4" type="primary">refZ</name>
    <name evidence="4" type="ORF">G4D63_09230</name>
</gene>
<feature type="DNA-binding region" description="H-T-H motif" evidence="2">
    <location>
        <begin position="29"/>
        <end position="48"/>
    </location>
</feature>
<name>A0A6M0Q854_9BACI</name>
<sequence>MSQPKPSSKEKVVQASIGLFNTKGFNGTSIRDIAEKADVNIAIVSYYFKNKKGLLEHLISLYLDQYIRVIEEVLEQHESLSAKERLVFLTRTLLRFQAENRHLARFVYREMTLDNVLIREVMATYLAKEKYYFKQLFEDGIRSKEFRKLAIPSVLAQFKGMLTMPVLQPQYFTEVLHIIPHDEYFFKQYSKEMENWIEFSICQVTMPELKIAHF</sequence>
<dbReference type="NCBIfam" id="NF037937">
    <property type="entry name" value="septum_RefZ"/>
    <property type="match status" value="1"/>
</dbReference>
<proteinExistence type="predicted"/>
<evidence type="ECO:0000313" key="4">
    <source>
        <dbReference type="EMBL" id="NEY71929.1"/>
    </source>
</evidence>
<evidence type="ECO:0000256" key="1">
    <source>
        <dbReference type="ARBA" id="ARBA00023125"/>
    </source>
</evidence>
<dbReference type="PANTHER" id="PTHR30055">
    <property type="entry name" value="HTH-TYPE TRANSCRIPTIONAL REGULATOR RUTR"/>
    <property type="match status" value="1"/>
</dbReference>
<dbReference type="AlphaFoldDB" id="A0A6M0Q854"/>
<dbReference type="InterPro" id="IPR036271">
    <property type="entry name" value="Tet_transcr_reg_TetR-rel_C_sf"/>
</dbReference>
<keyword evidence="5" id="KW-1185">Reference proteome</keyword>
<accession>A0A6M0Q854</accession>
<dbReference type="GO" id="GO:0000976">
    <property type="term" value="F:transcription cis-regulatory region binding"/>
    <property type="evidence" value="ECO:0007669"/>
    <property type="project" value="TreeGrafter"/>
</dbReference>
<evidence type="ECO:0000256" key="2">
    <source>
        <dbReference type="PROSITE-ProRule" id="PRU00335"/>
    </source>
</evidence>
<dbReference type="SUPFAM" id="SSF46689">
    <property type="entry name" value="Homeodomain-like"/>
    <property type="match status" value="1"/>
</dbReference>
<dbReference type="PRINTS" id="PR00455">
    <property type="entry name" value="HTHTETR"/>
</dbReference>
<dbReference type="PANTHER" id="PTHR30055:SF199">
    <property type="entry name" value="HTH-TYPE TRANSCRIPTIONAL REGULATOR YTTP-RELATED"/>
    <property type="match status" value="1"/>
</dbReference>
<dbReference type="InterPro" id="IPR001647">
    <property type="entry name" value="HTH_TetR"/>
</dbReference>
<feature type="domain" description="HTH tetR-type" evidence="3">
    <location>
        <begin position="6"/>
        <end position="66"/>
    </location>
</feature>
<organism evidence="4 5">
    <name type="scientific">Bacillus mesophilus</name>
    <dbReference type="NCBI Taxonomy" id="1808955"/>
    <lineage>
        <taxon>Bacteria</taxon>
        <taxon>Bacillati</taxon>
        <taxon>Bacillota</taxon>
        <taxon>Bacilli</taxon>
        <taxon>Bacillales</taxon>
        <taxon>Bacillaceae</taxon>
        <taxon>Bacillus</taxon>
    </lineage>
</organism>